<dbReference type="AlphaFoldDB" id="A0A0S7BY92"/>
<protein>
    <submittedName>
        <fullName evidence="2">REP element-mobilizing transposase RayT</fullName>
    </submittedName>
</protein>
<gene>
    <name evidence="2" type="ORF">TBC1_11389</name>
</gene>
<name>A0A0S7BY92_9BACT</name>
<dbReference type="InterPro" id="IPR002686">
    <property type="entry name" value="Transposase_17"/>
</dbReference>
<proteinExistence type="predicted"/>
<dbReference type="InterPro" id="IPR036515">
    <property type="entry name" value="Transposase_17_sf"/>
</dbReference>
<dbReference type="Pfam" id="PF01797">
    <property type="entry name" value="Y1_Tnp"/>
    <property type="match status" value="1"/>
</dbReference>
<dbReference type="PANTHER" id="PTHR36966">
    <property type="entry name" value="REP-ASSOCIATED TYROSINE TRANSPOSASE"/>
    <property type="match status" value="1"/>
</dbReference>
<evidence type="ECO:0000313" key="3">
    <source>
        <dbReference type="Proteomes" id="UP000053091"/>
    </source>
</evidence>
<keyword evidence="3" id="KW-1185">Reference proteome</keyword>
<evidence type="ECO:0000313" key="2">
    <source>
        <dbReference type="EMBL" id="GAP42260.1"/>
    </source>
</evidence>
<dbReference type="OrthoDB" id="9788881at2"/>
<dbReference type="RefSeq" id="WP_062037700.1">
    <property type="nucleotide sequence ID" value="NZ_DF968182.1"/>
</dbReference>
<dbReference type="SMART" id="SM01321">
    <property type="entry name" value="Y1_Tnp"/>
    <property type="match status" value="1"/>
</dbReference>
<accession>A0A0S7BY92</accession>
<dbReference type="Proteomes" id="UP000053091">
    <property type="component" value="Unassembled WGS sequence"/>
</dbReference>
<dbReference type="NCBIfam" id="NF047646">
    <property type="entry name" value="REP_Tyr_transpos"/>
    <property type="match status" value="1"/>
</dbReference>
<sequence length="185" mass="21650">MSEKYKAIDPELPYFVTFSIIEWMPLFRSSDYADIIVNSIRYCMDNKGLELFAYCIMPTHLHMIIRAVGKGPGPIMRDLKKFTSSEITRALKYDTENLNMIVAFKKAASDIRRNKYLKVWQDGYHPEMIYSNKFFFQKLNYIHMNPVKGGIVELPEDYYYSSARNYAELSAPLEIIIQSIELETL</sequence>
<dbReference type="GO" id="GO:0006313">
    <property type="term" value="P:DNA transposition"/>
    <property type="evidence" value="ECO:0007669"/>
    <property type="project" value="InterPro"/>
</dbReference>
<organism evidence="2">
    <name type="scientific">Lentimicrobium saccharophilum</name>
    <dbReference type="NCBI Taxonomy" id="1678841"/>
    <lineage>
        <taxon>Bacteria</taxon>
        <taxon>Pseudomonadati</taxon>
        <taxon>Bacteroidota</taxon>
        <taxon>Bacteroidia</taxon>
        <taxon>Bacteroidales</taxon>
        <taxon>Lentimicrobiaceae</taxon>
        <taxon>Lentimicrobium</taxon>
    </lineage>
</organism>
<dbReference type="Gene3D" id="3.30.70.1290">
    <property type="entry name" value="Transposase IS200-like"/>
    <property type="match status" value="1"/>
</dbReference>
<dbReference type="InterPro" id="IPR052715">
    <property type="entry name" value="RAYT_transposase"/>
</dbReference>
<feature type="domain" description="Transposase IS200-like" evidence="1">
    <location>
        <begin position="9"/>
        <end position="145"/>
    </location>
</feature>
<dbReference type="GO" id="GO:0004803">
    <property type="term" value="F:transposase activity"/>
    <property type="evidence" value="ECO:0007669"/>
    <property type="project" value="InterPro"/>
</dbReference>
<dbReference type="GO" id="GO:0043565">
    <property type="term" value="F:sequence-specific DNA binding"/>
    <property type="evidence" value="ECO:0007669"/>
    <property type="project" value="TreeGrafter"/>
</dbReference>
<reference evidence="2" key="1">
    <citation type="journal article" date="2015" name="Genome Announc.">
        <title>Draft Genome Sequence of Bacteroidales Strain TBC1, a Novel Isolate from a Methanogenic Wastewater Treatment System.</title>
        <authorList>
            <person name="Tourlousse D.M."/>
            <person name="Matsuura N."/>
            <person name="Sun L."/>
            <person name="Toyonaga M."/>
            <person name="Kuroda K."/>
            <person name="Ohashi A."/>
            <person name="Cruz R."/>
            <person name="Yamaguchi T."/>
            <person name="Sekiguchi Y."/>
        </authorList>
    </citation>
    <scope>NUCLEOTIDE SEQUENCE [LARGE SCALE GENOMIC DNA]</scope>
    <source>
        <strain evidence="2">TBC1</strain>
    </source>
</reference>
<dbReference type="SUPFAM" id="SSF143422">
    <property type="entry name" value="Transposase IS200-like"/>
    <property type="match status" value="1"/>
</dbReference>
<evidence type="ECO:0000259" key="1">
    <source>
        <dbReference type="SMART" id="SM01321"/>
    </source>
</evidence>
<dbReference type="EMBL" id="DF968182">
    <property type="protein sequence ID" value="GAP42260.1"/>
    <property type="molecule type" value="Genomic_DNA"/>
</dbReference>
<dbReference type="PANTHER" id="PTHR36966:SF1">
    <property type="entry name" value="REP-ASSOCIATED TYROSINE TRANSPOSASE"/>
    <property type="match status" value="1"/>
</dbReference>